<evidence type="ECO:0000256" key="1">
    <source>
        <dbReference type="ARBA" id="ARBA00007626"/>
    </source>
</evidence>
<reference evidence="4" key="1">
    <citation type="journal article" date="2025" name="Foods">
        <title>Unveiling the Microbial Signatures of Arabica Coffee Cherries: Insights into Ripeness Specific Diversity, Functional Traits, and Implications for Quality and Safety.</title>
        <authorList>
            <consortium name="RefSeq"/>
            <person name="Tenea G.N."/>
            <person name="Cifuentes V."/>
            <person name="Reyes P."/>
            <person name="Cevallos-Vallejos M."/>
        </authorList>
    </citation>
    <scope>NUCLEOTIDE SEQUENCE [LARGE SCALE GENOMIC DNA]</scope>
</reference>
<dbReference type="SUPFAM" id="SSF81901">
    <property type="entry name" value="HCP-like"/>
    <property type="match status" value="1"/>
</dbReference>
<keyword evidence="4" id="KW-1185">Reference proteome</keyword>
<feature type="repeat" description="PPR" evidence="3">
    <location>
        <begin position="182"/>
        <end position="216"/>
    </location>
</feature>
<dbReference type="GO" id="GO:0006396">
    <property type="term" value="P:RNA processing"/>
    <property type="evidence" value="ECO:0007669"/>
    <property type="project" value="TreeGrafter"/>
</dbReference>
<dbReference type="InterPro" id="IPR051114">
    <property type="entry name" value="Mito_RNA_Proc_CCM1"/>
</dbReference>
<accession>A0A6P6TFZ9</accession>
<proteinExistence type="inferred from homology"/>
<dbReference type="Gene3D" id="1.25.40.10">
    <property type="entry name" value="Tetratricopeptide repeat domain"/>
    <property type="match status" value="3"/>
</dbReference>
<dbReference type="PANTHER" id="PTHR47934:SF19">
    <property type="entry name" value="PENTATRICOPEPTIDE REPEAT-CONTAINING PROTEIN MITOCHONDRIAL"/>
    <property type="match status" value="1"/>
</dbReference>
<dbReference type="Pfam" id="PF13041">
    <property type="entry name" value="PPR_2"/>
    <property type="match status" value="2"/>
</dbReference>
<dbReference type="Pfam" id="PF01535">
    <property type="entry name" value="PPR"/>
    <property type="match status" value="2"/>
</dbReference>
<feature type="repeat" description="PPR" evidence="3">
    <location>
        <begin position="217"/>
        <end position="251"/>
    </location>
</feature>
<evidence type="ECO:0000313" key="5">
    <source>
        <dbReference type="RefSeq" id="XP_027076531.2"/>
    </source>
</evidence>
<reference evidence="5" key="2">
    <citation type="submission" date="2025-08" db="UniProtKB">
        <authorList>
            <consortium name="RefSeq"/>
        </authorList>
    </citation>
    <scope>IDENTIFICATION</scope>
    <source>
        <tissue evidence="5">Leaves</tissue>
    </source>
</reference>
<dbReference type="RefSeq" id="XP_027076531.2">
    <property type="nucleotide sequence ID" value="XM_027220730.2"/>
</dbReference>
<dbReference type="InterPro" id="IPR002885">
    <property type="entry name" value="PPR_rpt"/>
</dbReference>
<feature type="repeat" description="PPR" evidence="3">
    <location>
        <begin position="286"/>
        <end position="320"/>
    </location>
</feature>
<dbReference type="InterPro" id="IPR011990">
    <property type="entry name" value="TPR-like_helical_dom_sf"/>
</dbReference>
<sequence>MSSRLALHHGRHLSTSAVAAATAAVEAAGASTATSTKPSTISTSRAKSQLRYVYDPDKALEIYSSVSPNYTSPLSSRYTQEYTVRRLAKSHRFSDIENFLESHKNDPKITQEPFLSSLIRSYGLAGMFDHALKTFNEMDDLGTPRSTVSFNALLSACNSSKNSGRAPELFDEVPQRYGFSPDKFSYGNLIKAYCEMGSPESALERLKEMEEKGIEITAVTFTTIMHSFYKKGKNEEAERVWSEMVKRGCPIDVGAYNVRIMHIHGEDPDSVKGLIEEISSAGLKPDTISYNYLMTSYCKSGMMDEAFKVYEDLEGNGCKPNAATFRTLIFYLCKKQRFETGYKVFKESVAVHKIPDFNTLKHLLEGLVKRSKFKEAKGMIRTVKKKFPPNVVKAWERLQKELGLVSVEANEVDLEET</sequence>
<protein>
    <submittedName>
        <fullName evidence="5">Small ribosomal subunit protein mL103 (RPPR7)</fullName>
    </submittedName>
</protein>
<keyword evidence="2" id="KW-0677">Repeat</keyword>
<organism evidence="4 5">
    <name type="scientific">Coffea arabica</name>
    <name type="common">Arabian coffee</name>
    <dbReference type="NCBI Taxonomy" id="13443"/>
    <lineage>
        <taxon>Eukaryota</taxon>
        <taxon>Viridiplantae</taxon>
        <taxon>Streptophyta</taxon>
        <taxon>Embryophyta</taxon>
        <taxon>Tracheophyta</taxon>
        <taxon>Spermatophyta</taxon>
        <taxon>Magnoliopsida</taxon>
        <taxon>eudicotyledons</taxon>
        <taxon>Gunneridae</taxon>
        <taxon>Pentapetalae</taxon>
        <taxon>asterids</taxon>
        <taxon>lamiids</taxon>
        <taxon>Gentianales</taxon>
        <taxon>Rubiaceae</taxon>
        <taxon>Ixoroideae</taxon>
        <taxon>Gardenieae complex</taxon>
        <taxon>Bertiereae - Coffeeae clade</taxon>
        <taxon>Coffeeae</taxon>
        <taxon>Coffea</taxon>
    </lineage>
</organism>
<dbReference type="Proteomes" id="UP001652660">
    <property type="component" value="Chromosome 7e"/>
</dbReference>
<dbReference type="AlphaFoldDB" id="A0A6P6TFZ9"/>
<name>A0A6P6TFZ9_COFAR</name>
<evidence type="ECO:0000256" key="2">
    <source>
        <dbReference type="ARBA" id="ARBA00022737"/>
    </source>
</evidence>
<dbReference type="PANTHER" id="PTHR47934">
    <property type="entry name" value="PENTATRICOPEPTIDE REPEAT-CONTAINING PROTEIN PET309, MITOCHONDRIAL"/>
    <property type="match status" value="1"/>
</dbReference>
<dbReference type="OrthoDB" id="185373at2759"/>
<gene>
    <name evidence="5" type="primary">LOC113700211</name>
</gene>
<evidence type="ECO:0000256" key="3">
    <source>
        <dbReference type="PROSITE-ProRule" id="PRU00708"/>
    </source>
</evidence>
<dbReference type="GO" id="GO:0005739">
    <property type="term" value="C:mitochondrion"/>
    <property type="evidence" value="ECO:0007669"/>
    <property type="project" value="TreeGrafter"/>
</dbReference>
<dbReference type="GeneID" id="113700211"/>
<dbReference type="NCBIfam" id="TIGR00756">
    <property type="entry name" value="PPR"/>
    <property type="match status" value="5"/>
</dbReference>
<dbReference type="PROSITE" id="PS51375">
    <property type="entry name" value="PPR"/>
    <property type="match status" value="3"/>
</dbReference>
<comment type="similarity">
    <text evidence="1">Belongs to the PPR family. P subfamily.</text>
</comment>
<evidence type="ECO:0000313" key="4">
    <source>
        <dbReference type="Proteomes" id="UP001652660"/>
    </source>
</evidence>
<dbReference type="GO" id="GO:0007005">
    <property type="term" value="P:mitochondrion organization"/>
    <property type="evidence" value="ECO:0007669"/>
    <property type="project" value="TreeGrafter"/>
</dbReference>
<dbReference type="GO" id="GO:0003729">
    <property type="term" value="F:mRNA binding"/>
    <property type="evidence" value="ECO:0007669"/>
    <property type="project" value="TreeGrafter"/>
</dbReference>